<keyword evidence="1" id="KW-1133">Transmembrane helix</keyword>
<dbReference type="EMBL" id="AP019314">
    <property type="protein sequence ID" value="BBH39349.1"/>
    <property type="molecule type" value="Genomic_DNA"/>
</dbReference>
<feature type="transmembrane region" description="Helical" evidence="1">
    <location>
        <begin position="254"/>
        <end position="278"/>
    </location>
</feature>
<dbReference type="KEGG" id="mvz:myaer102_18790"/>
<dbReference type="AlphaFoldDB" id="A0A3G9JXD6"/>
<feature type="transmembrane region" description="Helical" evidence="1">
    <location>
        <begin position="156"/>
        <end position="177"/>
    </location>
</feature>
<dbReference type="Proteomes" id="UP000278152">
    <property type="component" value="Chromosome"/>
</dbReference>
<organism evidence="2 3">
    <name type="scientific">Microcystis viridis NIES-102</name>
    <dbReference type="NCBI Taxonomy" id="213615"/>
    <lineage>
        <taxon>Bacteria</taxon>
        <taxon>Bacillati</taxon>
        <taxon>Cyanobacteriota</taxon>
        <taxon>Cyanophyceae</taxon>
        <taxon>Oscillatoriophycideae</taxon>
        <taxon>Chroococcales</taxon>
        <taxon>Microcystaceae</taxon>
        <taxon>Microcystis</taxon>
    </lineage>
</organism>
<proteinExistence type="predicted"/>
<sequence>MNPSEFLSREIIRPLITLAIPGGVAIAPYVYLLHSNDTVRGFWTTHEVAMIFFLLVISLAVGLLLEDIGAEIEKFYRDQFDPTGTTWNNYLKKPAYSELKDLEPPPTGIYITETAKDCINSIVLRLKFELGMFIAILFAFPGLVWIWHLNCDPINYVWLVGLPLLLSLCGYLLYEALNSVELLHETRKAILNDKRNSGIINVGAIFKAAIFGAIFGTILGAILGAGIEGIPVVLPRIFSSISFSQFGSWLQTGAVLVFLLGTTNGALFGALFGLLFGLSDPTWQPVLGQLFGAVFGLLFGAVFGAVFGLLFGAVFGLFLGLGSRGLISAVFGAFFGAFLGAVLGLCFSNNSVNKPIYVVILCLIWFSVLIFVASAFLDTRLCIINPANNTTKFFANHPIIFQGKAYGHIEKIKAKVSQNGINFPEKEKVAFPSQNKWSFDETLSNTNNSEIPYDITIDGLDKQDNLIAEGKVRVIIVDP</sequence>
<feature type="transmembrane region" description="Helical" evidence="1">
    <location>
        <begin position="198"/>
        <end position="227"/>
    </location>
</feature>
<feature type="transmembrane region" description="Helical" evidence="1">
    <location>
        <begin position="43"/>
        <end position="65"/>
    </location>
</feature>
<evidence type="ECO:0000313" key="2">
    <source>
        <dbReference type="EMBL" id="BBH39349.1"/>
    </source>
</evidence>
<feature type="transmembrane region" description="Helical" evidence="1">
    <location>
        <begin position="130"/>
        <end position="150"/>
    </location>
</feature>
<evidence type="ECO:0000313" key="3">
    <source>
        <dbReference type="Proteomes" id="UP000278152"/>
    </source>
</evidence>
<evidence type="ECO:0000256" key="1">
    <source>
        <dbReference type="SAM" id="Phobius"/>
    </source>
</evidence>
<feature type="transmembrane region" description="Helical" evidence="1">
    <location>
        <begin position="12"/>
        <end position="31"/>
    </location>
</feature>
<keyword evidence="1" id="KW-0812">Transmembrane</keyword>
<feature type="transmembrane region" description="Helical" evidence="1">
    <location>
        <begin position="290"/>
        <end position="319"/>
    </location>
</feature>
<accession>A0A3G9JXD6</accession>
<feature type="transmembrane region" description="Helical" evidence="1">
    <location>
        <begin position="356"/>
        <end position="377"/>
    </location>
</feature>
<reference evidence="2 3" key="1">
    <citation type="submission" date="2018-11" db="EMBL/GenBank/DDBJ databases">
        <title>Complete genome sequence of Microcystis aeruginosa NIES-102.</title>
        <authorList>
            <person name="Yamaguchi H."/>
            <person name="Suzuki S."/>
            <person name="Kawachi M."/>
        </authorList>
    </citation>
    <scope>NUCLEOTIDE SEQUENCE [LARGE SCALE GENOMIC DNA]</scope>
    <source>
        <strain evidence="2 3">NIES-102</strain>
    </source>
</reference>
<gene>
    <name evidence="2" type="ORF">myaer102_18790</name>
</gene>
<dbReference type="RefSeq" id="WP_012267084.1">
    <property type="nucleotide sequence ID" value="NZ_AP019314.1"/>
</dbReference>
<protein>
    <submittedName>
        <fullName evidence="2">Uncharacterized protein</fullName>
    </submittedName>
</protein>
<keyword evidence="1" id="KW-0472">Membrane</keyword>
<name>A0A3G9JXD6_MICVR</name>
<feature type="transmembrane region" description="Helical" evidence="1">
    <location>
        <begin position="325"/>
        <end position="347"/>
    </location>
</feature>